<dbReference type="EMBL" id="NEVM01000001">
    <property type="protein sequence ID" value="OZI36946.1"/>
    <property type="molecule type" value="Genomic_DNA"/>
</dbReference>
<dbReference type="RefSeq" id="WP_094851053.1">
    <property type="nucleotide sequence ID" value="NZ_NEVM01000001.1"/>
</dbReference>
<keyword evidence="4" id="KW-1185">Reference proteome</keyword>
<dbReference type="PANTHER" id="PTHR30273:SF2">
    <property type="entry name" value="PROTEIN FECR"/>
    <property type="match status" value="1"/>
</dbReference>
<dbReference type="AlphaFoldDB" id="A0A261SHT0"/>
<sequence length="335" mass="35983">MTPEMDRALLARAADFRVLLDSGRATAADRQACAAWRMQSEAHEQAWMALERRLAACTESLRLLAGQSPGQGKTVKDVLTLPNRSRRIALLALAGAAGTLAAGAVADRWTPLAALAAAYSTGTGERRSWRLAEGSTLTLDARSSADVELEPARRMLVLRAGQAMLDATAGAPFVARSSQCRAELPAQTAGGFMIRCADGRTLLVAMKGDLAVQPAEGERFVLAQGRGCWVEGGRVTLLDAMQAAAETAWRGGRLEVLDQPLAVVVDALRNYRPGYIRVSDQAARLRVQGVFSLDDPESALHALAETLPLQVRRYGPWLVDIRLRETPAGPKGYKT</sequence>
<evidence type="ECO:0000313" key="4">
    <source>
        <dbReference type="Proteomes" id="UP000216020"/>
    </source>
</evidence>
<proteinExistence type="predicted"/>
<dbReference type="InterPro" id="IPR012373">
    <property type="entry name" value="Ferrdict_sens_TM"/>
</dbReference>
<evidence type="ECO:0000259" key="1">
    <source>
        <dbReference type="Pfam" id="PF04773"/>
    </source>
</evidence>
<organism evidence="3 4">
    <name type="scientific">Bordetella genomosp. 10</name>
    <dbReference type="NCBI Taxonomy" id="1416804"/>
    <lineage>
        <taxon>Bacteria</taxon>
        <taxon>Pseudomonadati</taxon>
        <taxon>Pseudomonadota</taxon>
        <taxon>Betaproteobacteria</taxon>
        <taxon>Burkholderiales</taxon>
        <taxon>Alcaligenaceae</taxon>
        <taxon>Bordetella</taxon>
    </lineage>
</organism>
<protein>
    <recommendedName>
        <fullName evidence="5">Iron dicitrate transport regulator FecR</fullName>
    </recommendedName>
</protein>
<dbReference type="Proteomes" id="UP000216020">
    <property type="component" value="Unassembled WGS sequence"/>
</dbReference>
<dbReference type="PANTHER" id="PTHR30273">
    <property type="entry name" value="PERIPLASMIC SIGNAL SENSOR AND SIGMA FACTOR ACTIVATOR FECR-RELATED"/>
    <property type="match status" value="1"/>
</dbReference>
<feature type="domain" description="FecR protein" evidence="1">
    <location>
        <begin position="118"/>
        <end position="206"/>
    </location>
</feature>
<dbReference type="Pfam" id="PF04773">
    <property type="entry name" value="FecR"/>
    <property type="match status" value="1"/>
</dbReference>
<name>A0A261SHT0_9BORD</name>
<dbReference type="GO" id="GO:0016989">
    <property type="term" value="F:sigma factor antagonist activity"/>
    <property type="evidence" value="ECO:0007669"/>
    <property type="project" value="TreeGrafter"/>
</dbReference>
<feature type="domain" description="FecR N-terminal" evidence="2">
    <location>
        <begin position="12"/>
        <end position="52"/>
    </location>
</feature>
<comment type="caution">
    <text evidence="3">The sequence shown here is derived from an EMBL/GenBank/DDBJ whole genome shotgun (WGS) entry which is preliminary data.</text>
</comment>
<dbReference type="Pfam" id="PF16220">
    <property type="entry name" value="DUF4880"/>
    <property type="match status" value="1"/>
</dbReference>
<accession>A0A261SHT0</accession>
<gene>
    <name evidence="3" type="ORF">CAL29_00430</name>
</gene>
<evidence type="ECO:0000259" key="2">
    <source>
        <dbReference type="Pfam" id="PF16220"/>
    </source>
</evidence>
<reference evidence="4" key="1">
    <citation type="submission" date="2017-05" db="EMBL/GenBank/DDBJ databases">
        <title>Complete and WGS of Bordetella genogroups.</title>
        <authorList>
            <person name="Spilker T."/>
            <person name="Lipuma J."/>
        </authorList>
    </citation>
    <scope>NUCLEOTIDE SEQUENCE [LARGE SCALE GENOMIC DNA]</scope>
    <source>
        <strain evidence="4">AU16122</strain>
    </source>
</reference>
<dbReference type="Gene3D" id="2.60.120.1440">
    <property type="match status" value="1"/>
</dbReference>
<dbReference type="InterPro" id="IPR032623">
    <property type="entry name" value="FecR_N"/>
</dbReference>
<dbReference type="PIRSF" id="PIRSF018266">
    <property type="entry name" value="FecR"/>
    <property type="match status" value="1"/>
</dbReference>
<dbReference type="InterPro" id="IPR006860">
    <property type="entry name" value="FecR"/>
</dbReference>
<evidence type="ECO:0000313" key="3">
    <source>
        <dbReference type="EMBL" id="OZI36946.1"/>
    </source>
</evidence>
<evidence type="ECO:0008006" key="5">
    <source>
        <dbReference type="Google" id="ProtNLM"/>
    </source>
</evidence>